<feature type="region of interest" description="Disordered" evidence="8">
    <location>
        <begin position="1"/>
        <end position="34"/>
    </location>
</feature>
<protein>
    <submittedName>
        <fullName evidence="10">AI-2E family transporter</fullName>
    </submittedName>
</protein>
<feature type="transmembrane region" description="Helical" evidence="9">
    <location>
        <begin position="303"/>
        <end position="326"/>
    </location>
</feature>
<evidence type="ECO:0000256" key="9">
    <source>
        <dbReference type="SAM" id="Phobius"/>
    </source>
</evidence>
<sequence length="442" mass="47048">MTEKDLHDSLSEVVDSDPQELAGSTAVGDTGLGTSDEMIDRSTILAHDAKSIAGWALRFIIVAVAAFILWHLLGYIWVGLLPAMLALIFATVLWPAVRFLRNRKIPAALAVLLVIVGFFGIIFGIFAAMAPTIARQSKDLAVQAEAGIEQILRYLETGPIKIDTTQIDKAISELQDFVSGQASNIASGVMSGVSAATSIATTVVLMLVLVFFFLKDGDGFLPWVRKYVGEKAGFHITEVSMRSWNTLAGFIRTQALVSFVDAFFIGIGLVILQIPLALALAVITFFAGFIPIIGAFSAGALAVIIALVSQGFTSAVIVLVLIIAVQQIEGNVLQPLLQSKAMGLHAAIVLLSVAVGSTLFGILGAFLAVPVAAVAAVWLRYHAEMVSLRSGEITADDIQLSTQRGSTLSSQEAFNAVREHLRSMGRRKAKAPAEEETAEATN</sequence>
<feature type="transmembrane region" description="Helical" evidence="9">
    <location>
        <begin position="277"/>
        <end position="296"/>
    </location>
</feature>
<keyword evidence="7 9" id="KW-0472">Membrane</keyword>
<evidence type="ECO:0000256" key="1">
    <source>
        <dbReference type="ARBA" id="ARBA00004651"/>
    </source>
</evidence>
<feature type="transmembrane region" description="Helical" evidence="9">
    <location>
        <begin position="76"/>
        <end position="97"/>
    </location>
</feature>
<evidence type="ECO:0000256" key="3">
    <source>
        <dbReference type="ARBA" id="ARBA00022448"/>
    </source>
</evidence>
<evidence type="ECO:0000256" key="6">
    <source>
        <dbReference type="ARBA" id="ARBA00022989"/>
    </source>
</evidence>
<proteinExistence type="inferred from homology"/>
<dbReference type="PANTHER" id="PTHR21716">
    <property type="entry name" value="TRANSMEMBRANE PROTEIN"/>
    <property type="match status" value="1"/>
</dbReference>
<accession>A0ABY8VCT1</accession>
<feature type="transmembrane region" description="Helical" evidence="9">
    <location>
        <begin position="250"/>
        <end position="271"/>
    </location>
</feature>
<evidence type="ECO:0000313" key="10">
    <source>
        <dbReference type="EMBL" id="WIM67456.1"/>
    </source>
</evidence>
<keyword evidence="5 9" id="KW-0812">Transmembrane</keyword>
<dbReference type="Proteomes" id="UP001225598">
    <property type="component" value="Chromosome"/>
</dbReference>
<dbReference type="InterPro" id="IPR002549">
    <property type="entry name" value="AI-2E-like"/>
</dbReference>
<dbReference type="PANTHER" id="PTHR21716:SF53">
    <property type="entry name" value="PERMEASE PERM-RELATED"/>
    <property type="match status" value="1"/>
</dbReference>
<gene>
    <name evidence="10" type="ORF">QP027_10175</name>
</gene>
<dbReference type="Pfam" id="PF01594">
    <property type="entry name" value="AI-2E_transport"/>
    <property type="match status" value="1"/>
</dbReference>
<feature type="transmembrane region" description="Helical" evidence="9">
    <location>
        <begin position="346"/>
        <end position="379"/>
    </location>
</feature>
<feature type="transmembrane region" description="Helical" evidence="9">
    <location>
        <begin position="52"/>
        <end position="70"/>
    </location>
</feature>
<keyword evidence="3" id="KW-0813">Transport</keyword>
<keyword evidence="4" id="KW-1003">Cell membrane</keyword>
<dbReference type="EMBL" id="CP126969">
    <property type="protein sequence ID" value="WIM67456.1"/>
    <property type="molecule type" value="Genomic_DNA"/>
</dbReference>
<evidence type="ECO:0000313" key="11">
    <source>
        <dbReference type="Proteomes" id="UP001225598"/>
    </source>
</evidence>
<feature type="compositionally biased region" description="Basic and acidic residues" evidence="8">
    <location>
        <begin position="1"/>
        <end position="10"/>
    </location>
</feature>
<name>A0ABY8VCT1_9CORY</name>
<evidence type="ECO:0000256" key="4">
    <source>
        <dbReference type="ARBA" id="ARBA00022475"/>
    </source>
</evidence>
<dbReference type="RefSeq" id="WP_284824568.1">
    <property type="nucleotide sequence ID" value="NZ_CP126969.1"/>
</dbReference>
<evidence type="ECO:0000256" key="7">
    <source>
        <dbReference type="ARBA" id="ARBA00023136"/>
    </source>
</evidence>
<feature type="transmembrane region" description="Helical" evidence="9">
    <location>
        <begin position="109"/>
        <end position="130"/>
    </location>
</feature>
<comment type="similarity">
    <text evidence="2">Belongs to the autoinducer-2 exporter (AI-2E) (TC 2.A.86) family.</text>
</comment>
<evidence type="ECO:0000256" key="5">
    <source>
        <dbReference type="ARBA" id="ARBA00022692"/>
    </source>
</evidence>
<evidence type="ECO:0000256" key="8">
    <source>
        <dbReference type="SAM" id="MobiDB-lite"/>
    </source>
</evidence>
<keyword evidence="6 9" id="KW-1133">Transmembrane helix</keyword>
<keyword evidence="11" id="KW-1185">Reference proteome</keyword>
<feature type="transmembrane region" description="Helical" evidence="9">
    <location>
        <begin position="193"/>
        <end position="214"/>
    </location>
</feature>
<reference evidence="10 11" key="1">
    <citation type="submission" date="2023-05" db="EMBL/GenBank/DDBJ databases">
        <title>Corynebacterium suedekumii sp. nov. and Corynebacterium breve sp. nov. isolated from raw cow's milk.</title>
        <authorList>
            <person name="Baer M.K."/>
            <person name="Mehl L."/>
            <person name="Hellmuth R."/>
            <person name="Marke G."/>
            <person name="Lipski A."/>
        </authorList>
    </citation>
    <scope>NUCLEOTIDE SEQUENCE [LARGE SCALE GENOMIC DNA]</scope>
    <source>
        <strain evidence="10 11">R4</strain>
    </source>
</reference>
<comment type="subcellular location">
    <subcellularLocation>
        <location evidence="1">Cell membrane</location>
        <topology evidence="1">Multi-pass membrane protein</topology>
    </subcellularLocation>
</comment>
<evidence type="ECO:0000256" key="2">
    <source>
        <dbReference type="ARBA" id="ARBA00009773"/>
    </source>
</evidence>
<organism evidence="10 11">
    <name type="scientific">Corynebacterium breve</name>
    <dbReference type="NCBI Taxonomy" id="3049799"/>
    <lineage>
        <taxon>Bacteria</taxon>
        <taxon>Bacillati</taxon>
        <taxon>Actinomycetota</taxon>
        <taxon>Actinomycetes</taxon>
        <taxon>Mycobacteriales</taxon>
        <taxon>Corynebacteriaceae</taxon>
        <taxon>Corynebacterium</taxon>
    </lineage>
</organism>